<keyword evidence="2" id="KW-0378">Hydrolase</keyword>
<comment type="caution">
    <text evidence="5">The sequence shown here is derived from an EMBL/GenBank/DDBJ whole genome shotgun (WGS) entry which is preliminary data.</text>
</comment>
<dbReference type="SUPFAM" id="SSF53098">
    <property type="entry name" value="Ribonuclease H-like"/>
    <property type="match status" value="1"/>
</dbReference>
<dbReference type="InterPro" id="IPR012337">
    <property type="entry name" value="RNaseH-like_sf"/>
</dbReference>
<dbReference type="Gene3D" id="3.30.420.10">
    <property type="entry name" value="Ribonuclease H-like superfamily/Ribonuclease H"/>
    <property type="match status" value="1"/>
</dbReference>
<dbReference type="GO" id="GO:0006259">
    <property type="term" value="P:DNA metabolic process"/>
    <property type="evidence" value="ECO:0007669"/>
    <property type="project" value="UniProtKB-ARBA"/>
</dbReference>
<dbReference type="EMBL" id="JADFFL010000013">
    <property type="protein sequence ID" value="MBE9664584.1"/>
    <property type="molecule type" value="Genomic_DNA"/>
</dbReference>
<dbReference type="SMART" id="SM00479">
    <property type="entry name" value="EXOIII"/>
    <property type="match status" value="1"/>
</dbReference>
<evidence type="ECO:0000256" key="1">
    <source>
        <dbReference type="ARBA" id="ARBA00022722"/>
    </source>
</evidence>
<evidence type="ECO:0000313" key="5">
    <source>
        <dbReference type="EMBL" id="MBE9664584.1"/>
    </source>
</evidence>
<dbReference type="PANTHER" id="PTHR23044:SF61">
    <property type="entry name" value="3'-5' EXORIBONUCLEASE 1-RELATED"/>
    <property type="match status" value="1"/>
</dbReference>
<dbReference type="InterPro" id="IPR036397">
    <property type="entry name" value="RNaseH_sf"/>
</dbReference>
<evidence type="ECO:0000259" key="4">
    <source>
        <dbReference type="SMART" id="SM00479"/>
    </source>
</evidence>
<keyword evidence="1" id="KW-0540">Nuclease</keyword>
<protein>
    <submittedName>
        <fullName evidence="5">Exonuclease domain-containing protein</fullName>
    </submittedName>
</protein>
<dbReference type="AlphaFoldDB" id="A0A929KZI1"/>
<accession>A0A929KZI1</accession>
<dbReference type="RefSeq" id="WP_194114044.1">
    <property type="nucleotide sequence ID" value="NZ_JADFFL010000013.1"/>
</dbReference>
<dbReference type="InterPro" id="IPR047201">
    <property type="entry name" value="ERI-1_3'hExo-like"/>
</dbReference>
<reference evidence="5" key="1">
    <citation type="submission" date="2020-10" db="EMBL/GenBank/DDBJ databases">
        <title>Mucilaginibacter mali sp. nov., isolated from rhizosphere soil of apple orchard.</title>
        <authorList>
            <person name="Lee J.-S."/>
            <person name="Kim H.S."/>
            <person name="Kim J.-S."/>
        </authorList>
    </citation>
    <scope>NUCLEOTIDE SEQUENCE</scope>
    <source>
        <strain evidence="5">KCTC 22746</strain>
    </source>
</reference>
<dbReference type="Pfam" id="PF00929">
    <property type="entry name" value="RNase_T"/>
    <property type="match status" value="1"/>
</dbReference>
<dbReference type="GO" id="GO:0003676">
    <property type="term" value="F:nucleic acid binding"/>
    <property type="evidence" value="ECO:0007669"/>
    <property type="project" value="InterPro"/>
</dbReference>
<dbReference type="InterPro" id="IPR013520">
    <property type="entry name" value="Ribonucl_H"/>
</dbReference>
<dbReference type="Proteomes" id="UP000622475">
    <property type="component" value="Unassembled WGS sequence"/>
</dbReference>
<keyword evidence="3 5" id="KW-0269">Exonuclease</keyword>
<keyword evidence="6" id="KW-1185">Reference proteome</keyword>
<dbReference type="PANTHER" id="PTHR23044">
    <property type="entry name" value="3'-5' EXONUCLEASE ERI1-RELATED"/>
    <property type="match status" value="1"/>
</dbReference>
<name>A0A929KZI1_9SPHI</name>
<evidence type="ECO:0000256" key="2">
    <source>
        <dbReference type="ARBA" id="ARBA00022801"/>
    </source>
</evidence>
<proteinExistence type="predicted"/>
<feature type="domain" description="Exonuclease" evidence="4">
    <location>
        <begin position="6"/>
        <end position="181"/>
    </location>
</feature>
<evidence type="ECO:0000256" key="3">
    <source>
        <dbReference type="ARBA" id="ARBA00022839"/>
    </source>
</evidence>
<dbReference type="InterPro" id="IPR051274">
    <property type="entry name" value="3-5_Exoribonuclease"/>
</dbReference>
<organism evidence="5 6">
    <name type="scientific">Mucilaginibacter myungsuensis</name>
    <dbReference type="NCBI Taxonomy" id="649104"/>
    <lineage>
        <taxon>Bacteria</taxon>
        <taxon>Pseudomonadati</taxon>
        <taxon>Bacteroidota</taxon>
        <taxon>Sphingobacteriia</taxon>
        <taxon>Sphingobacteriales</taxon>
        <taxon>Sphingobacteriaceae</taxon>
        <taxon>Mucilaginibacter</taxon>
    </lineage>
</organism>
<evidence type="ECO:0000313" key="6">
    <source>
        <dbReference type="Proteomes" id="UP000622475"/>
    </source>
</evidence>
<dbReference type="CDD" id="cd06133">
    <property type="entry name" value="ERI-1_3'hExo_like"/>
    <property type="match status" value="1"/>
</dbReference>
<gene>
    <name evidence="5" type="ORF">IRJ16_22070</name>
</gene>
<dbReference type="GO" id="GO:0000175">
    <property type="term" value="F:3'-5'-RNA exonuclease activity"/>
    <property type="evidence" value="ECO:0007669"/>
    <property type="project" value="InterPro"/>
</dbReference>
<sequence length="182" mass="20114">METTNEVIIIDLEATCWENDGEHQKQHSEIIEIGICKLNTVTGKITASDGILVKPVKSKISPFCTKLTSITPQMVDEHGISLAEACGILEKEYGSKQLTWASYGVYDRSMLKEQCQKFGVRYPMSNHHINVKVLFSEVYGLQKAIGMAGALRMLKLPLEGTHHRGVDDAKNIAKILSDLLAG</sequence>